<dbReference type="Proteomes" id="UP000789920">
    <property type="component" value="Unassembled WGS sequence"/>
</dbReference>
<proteinExistence type="predicted"/>
<keyword evidence="2" id="KW-1185">Reference proteome</keyword>
<evidence type="ECO:0000313" key="1">
    <source>
        <dbReference type="EMBL" id="CAG8832339.1"/>
    </source>
</evidence>
<gene>
    <name evidence="1" type="ORF">RPERSI_LOCUS28420</name>
</gene>
<protein>
    <submittedName>
        <fullName evidence="1">14429_t:CDS:1</fullName>
    </submittedName>
</protein>
<dbReference type="EMBL" id="CAJVQC010103445">
    <property type="protein sequence ID" value="CAG8832339.1"/>
    <property type="molecule type" value="Genomic_DNA"/>
</dbReference>
<feature type="non-terminal residue" evidence="1">
    <location>
        <position position="1"/>
    </location>
</feature>
<sequence length="42" mass="5170">GKTLLEIFRENKNKIPYCRSYETMIRIYNDLQQENEKEKEGF</sequence>
<name>A0ACA9SCE5_9GLOM</name>
<reference evidence="1" key="1">
    <citation type="submission" date="2021-06" db="EMBL/GenBank/DDBJ databases">
        <authorList>
            <person name="Kallberg Y."/>
            <person name="Tangrot J."/>
            <person name="Rosling A."/>
        </authorList>
    </citation>
    <scope>NUCLEOTIDE SEQUENCE</scope>
    <source>
        <strain evidence="1">MA461A</strain>
    </source>
</reference>
<organism evidence="1 2">
    <name type="scientific">Racocetra persica</name>
    <dbReference type="NCBI Taxonomy" id="160502"/>
    <lineage>
        <taxon>Eukaryota</taxon>
        <taxon>Fungi</taxon>
        <taxon>Fungi incertae sedis</taxon>
        <taxon>Mucoromycota</taxon>
        <taxon>Glomeromycotina</taxon>
        <taxon>Glomeromycetes</taxon>
        <taxon>Diversisporales</taxon>
        <taxon>Gigasporaceae</taxon>
        <taxon>Racocetra</taxon>
    </lineage>
</organism>
<accession>A0ACA9SCE5</accession>
<feature type="non-terminal residue" evidence="1">
    <location>
        <position position="42"/>
    </location>
</feature>
<comment type="caution">
    <text evidence="1">The sequence shown here is derived from an EMBL/GenBank/DDBJ whole genome shotgun (WGS) entry which is preliminary data.</text>
</comment>
<evidence type="ECO:0000313" key="2">
    <source>
        <dbReference type="Proteomes" id="UP000789920"/>
    </source>
</evidence>